<dbReference type="EMBL" id="LTAO01000039">
    <property type="protein sequence ID" value="KYG26098.1"/>
    <property type="molecule type" value="Genomic_DNA"/>
</dbReference>
<keyword evidence="1" id="KW-0812">Transmembrane</keyword>
<accession>A0A161PDN7</accession>
<keyword evidence="1" id="KW-1133">Transmembrane helix</keyword>
<name>A0A161PDN7_9BACI</name>
<dbReference type="AlphaFoldDB" id="A0A161PDN7"/>
<keyword evidence="1" id="KW-0472">Membrane</keyword>
<reference evidence="2" key="1">
    <citation type="submission" date="2016-02" db="EMBL/GenBank/DDBJ databases">
        <title>Genome sequence of Bacillus trypoxylicola KCTC 13244(T).</title>
        <authorList>
            <person name="Jeong H."/>
            <person name="Park S.-H."/>
            <person name="Choi S.-K."/>
        </authorList>
    </citation>
    <scope>NUCLEOTIDE SEQUENCE [LARGE SCALE GENOMIC DNA]</scope>
    <source>
        <strain evidence="2">KCTC 13244</strain>
    </source>
</reference>
<evidence type="ECO:0000313" key="2">
    <source>
        <dbReference type="EMBL" id="KYG26098.1"/>
    </source>
</evidence>
<evidence type="ECO:0000256" key="1">
    <source>
        <dbReference type="SAM" id="Phobius"/>
    </source>
</evidence>
<feature type="transmembrane region" description="Helical" evidence="1">
    <location>
        <begin position="6"/>
        <end position="25"/>
    </location>
</feature>
<gene>
    <name evidence="2" type="ORF">AZF04_13520</name>
</gene>
<protein>
    <submittedName>
        <fullName evidence="2">Uncharacterized protein</fullName>
    </submittedName>
</protein>
<keyword evidence="3" id="KW-1185">Reference proteome</keyword>
<proteinExistence type="predicted"/>
<dbReference type="Proteomes" id="UP000075806">
    <property type="component" value="Unassembled WGS sequence"/>
</dbReference>
<feature type="transmembrane region" description="Helical" evidence="1">
    <location>
        <begin position="71"/>
        <end position="92"/>
    </location>
</feature>
<organism evidence="2 3">
    <name type="scientific">Alkalihalobacillus trypoxylicola</name>
    <dbReference type="NCBI Taxonomy" id="519424"/>
    <lineage>
        <taxon>Bacteria</taxon>
        <taxon>Bacillati</taxon>
        <taxon>Bacillota</taxon>
        <taxon>Bacilli</taxon>
        <taxon>Bacillales</taxon>
        <taxon>Bacillaceae</taxon>
        <taxon>Alkalihalobacillus</taxon>
    </lineage>
</organism>
<sequence>MTVKEYSLSIVLNAFLAYLWILFITHTVNMVNSMNNSFFVGIILIGIGTVLFFEIFHRVTPFNTYKFSHPLRITGVASFILVVAVHFLAFNLV</sequence>
<feature type="transmembrane region" description="Helical" evidence="1">
    <location>
        <begin position="37"/>
        <end position="59"/>
    </location>
</feature>
<comment type="caution">
    <text evidence="2">The sequence shown here is derived from an EMBL/GenBank/DDBJ whole genome shotgun (WGS) entry which is preliminary data.</text>
</comment>
<evidence type="ECO:0000313" key="3">
    <source>
        <dbReference type="Proteomes" id="UP000075806"/>
    </source>
</evidence>